<keyword evidence="2" id="KW-0479">Metal-binding</keyword>
<dbReference type="FunFam" id="3.30.160.60:FF:000125">
    <property type="entry name" value="Putative zinc finger protein 143"/>
    <property type="match status" value="1"/>
</dbReference>
<dbReference type="AlphaFoldDB" id="A0A068RFB2"/>
<feature type="region of interest" description="Disordered" evidence="8">
    <location>
        <begin position="229"/>
        <end position="279"/>
    </location>
</feature>
<dbReference type="PANTHER" id="PTHR23235">
    <property type="entry name" value="KRUEPPEL-LIKE TRANSCRIPTION FACTOR"/>
    <property type="match status" value="1"/>
</dbReference>
<keyword evidence="4 7" id="KW-0863">Zinc-finger</keyword>
<evidence type="ECO:0000256" key="6">
    <source>
        <dbReference type="ARBA" id="ARBA00023242"/>
    </source>
</evidence>
<dbReference type="PANTHER" id="PTHR23235:SF120">
    <property type="entry name" value="KRUPPEL-LIKE FACTOR 15"/>
    <property type="match status" value="1"/>
</dbReference>
<dbReference type="GO" id="GO:0000981">
    <property type="term" value="F:DNA-binding transcription factor activity, RNA polymerase II-specific"/>
    <property type="evidence" value="ECO:0007669"/>
    <property type="project" value="TreeGrafter"/>
</dbReference>
<dbReference type="FunFam" id="3.30.160.60:FF:000145">
    <property type="entry name" value="Zinc finger protein 574"/>
    <property type="match status" value="1"/>
</dbReference>
<dbReference type="PROSITE" id="PS50157">
    <property type="entry name" value="ZINC_FINGER_C2H2_2"/>
    <property type="match status" value="3"/>
</dbReference>
<organism evidence="10 11">
    <name type="scientific">Lichtheimia corymbifera JMRC:FSU:9682</name>
    <dbReference type="NCBI Taxonomy" id="1263082"/>
    <lineage>
        <taxon>Eukaryota</taxon>
        <taxon>Fungi</taxon>
        <taxon>Fungi incertae sedis</taxon>
        <taxon>Mucoromycota</taxon>
        <taxon>Mucoromycotina</taxon>
        <taxon>Mucoromycetes</taxon>
        <taxon>Mucorales</taxon>
        <taxon>Lichtheimiaceae</taxon>
        <taxon>Lichtheimia</taxon>
    </lineage>
</organism>
<dbReference type="Proteomes" id="UP000027586">
    <property type="component" value="Unassembled WGS sequence"/>
</dbReference>
<keyword evidence="5" id="KW-0862">Zinc</keyword>
<dbReference type="GO" id="GO:0000978">
    <property type="term" value="F:RNA polymerase II cis-regulatory region sequence-specific DNA binding"/>
    <property type="evidence" value="ECO:0007669"/>
    <property type="project" value="TreeGrafter"/>
</dbReference>
<reference evidence="10" key="1">
    <citation type="submission" date="2013-08" db="EMBL/GenBank/DDBJ databases">
        <title>Gene expansion shapes genome architecture in the human pathogen Lichtheimia corymbifera: an evolutionary genomics analysis in the ancient terrestrial Mucorales (Mucoromycotina).</title>
        <authorList>
            <person name="Schwartze V.U."/>
            <person name="Winter S."/>
            <person name="Shelest E."/>
            <person name="Marcet-Houben M."/>
            <person name="Horn F."/>
            <person name="Wehner S."/>
            <person name="Hoffmann K."/>
            <person name="Riege K."/>
            <person name="Sammeth M."/>
            <person name="Nowrousian M."/>
            <person name="Valiante V."/>
            <person name="Linde J."/>
            <person name="Jacobsen I.D."/>
            <person name="Marz M."/>
            <person name="Brakhage A.A."/>
            <person name="Gabaldon T."/>
            <person name="Bocker S."/>
            <person name="Voigt K."/>
        </authorList>
    </citation>
    <scope>NUCLEOTIDE SEQUENCE [LARGE SCALE GENOMIC DNA]</scope>
    <source>
        <strain evidence="10">FSU 9682</strain>
    </source>
</reference>
<keyword evidence="11" id="KW-1185">Reference proteome</keyword>
<evidence type="ECO:0000256" key="7">
    <source>
        <dbReference type="PROSITE-ProRule" id="PRU00042"/>
    </source>
</evidence>
<dbReference type="OrthoDB" id="8117402at2759"/>
<comment type="subcellular location">
    <subcellularLocation>
        <location evidence="1">Nucleus</location>
    </subcellularLocation>
</comment>
<dbReference type="Gene3D" id="3.30.160.60">
    <property type="entry name" value="Classic Zinc Finger"/>
    <property type="match status" value="3"/>
</dbReference>
<dbReference type="SUPFAM" id="SSF57667">
    <property type="entry name" value="beta-beta-alpha zinc fingers"/>
    <property type="match status" value="2"/>
</dbReference>
<dbReference type="GO" id="GO:0005634">
    <property type="term" value="C:nucleus"/>
    <property type="evidence" value="ECO:0007669"/>
    <property type="project" value="UniProtKB-SubCell"/>
</dbReference>
<sequence length="365" mass="40409">MNQEAVQIALHPSSTEDAWLAANGMMVSSPPLSEQHQHSMMSAVSPSYHSLDHMPTYPSPVGSPYGEAFYSPMSSAAPLVEPLLTTSNAQPELGYFPMQETTQQQPQQQHRLSLEIQPCISITEPTPVKPPRTDLWMVDQFIDQHNAQLQTLTPQQDWLCWTPNRGSSPDLYFDASSVHSDPCFNDLNVTDFTAVAATTAATTIASSPQPNHISTAFTSANTNSTALAAPVVPSSTSSSSRRPRRVSEPPRFNGNNDMSSPPSRVRRSSSDRRNQGSFVCQHPGCGKSFTRAYNLTSHMRTHTSERPFPCGQCGRRFARQHDRNRHEKLHWGIKPFTCPACSKSFARMDALNRHLRVENGCGTRC</sequence>
<comment type="caution">
    <text evidence="10">The sequence shown here is derived from an EMBL/GenBank/DDBJ whole genome shotgun (WGS) entry which is preliminary data.</text>
</comment>
<feature type="domain" description="C2H2-type" evidence="9">
    <location>
        <begin position="336"/>
        <end position="360"/>
    </location>
</feature>
<protein>
    <submittedName>
        <fullName evidence="10">Transcriptional regulator prz1</fullName>
    </submittedName>
</protein>
<dbReference type="SMART" id="SM00355">
    <property type="entry name" value="ZnF_C2H2"/>
    <property type="match status" value="3"/>
</dbReference>
<dbReference type="PROSITE" id="PS00028">
    <property type="entry name" value="ZINC_FINGER_C2H2_1"/>
    <property type="match status" value="2"/>
</dbReference>
<dbReference type="STRING" id="1263082.A0A068RFB2"/>
<feature type="compositionally biased region" description="Low complexity" evidence="8">
    <location>
        <begin position="229"/>
        <end position="240"/>
    </location>
</feature>
<evidence type="ECO:0000259" key="9">
    <source>
        <dbReference type="PROSITE" id="PS50157"/>
    </source>
</evidence>
<evidence type="ECO:0000313" key="11">
    <source>
        <dbReference type="Proteomes" id="UP000027586"/>
    </source>
</evidence>
<evidence type="ECO:0000256" key="1">
    <source>
        <dbReference type="ARBA" id="ARBA00004123"/>
    </source>
</evidence>
<evidence type="ECO:0000256" key="5">
    <source>
        <dbReference type="ARBA" id="ARBA00022833"/>
    </source>
</evidence>
<evidence type="ECO:0000256" key="8">
    <source>
        <dbReference type="SAM" id="MobiDB-lite"/>
    </source>
</evidence>
<accession>A0A068RFB2</accession>
<dbReference type="VEuPathDB" id="FungiDB:LCOR_00424.1"/>
<dbReference type="GO" id="GO:0008270">
    <property type="term" value="F:zinc ion binding"/>
    <property type="evidence" value="ECO:0007669"/>
    <property type="project" value="UniProtKB-KW"/>
</dbReference>
<feature type="domain" description="C2H2-type" evidence="9">
    <location>
        <begin position="278"/>
        <end position="307"/>
    </location>
</feature>
<evidence type="ECO:0000313" key="10">
    <source>
        <dbReference type="EMBL" id="CDH48649.1"/>
    </source>
</evidence>
<dbReference type="InterPro" id="IPR036236">
    <property type="entry name" value="Znf_C2H2_sf"/>
</dbReference>
<evidence type="ECO:0000256" key="3">
    <source>
        <dbReference type="ARBA" id="ARBA00022737"/>
    </source>
</evidence>
<dbReference type="EMBL" id="CBTN010000001">
    <property type="protein sequence ID" value="CDH48649.1"/>
    <property type="molecule type" value="Genomic_DNA"/>
</dbReference>
<proteinExistence type="predicted"/>
<dbReference type="InterPro" id="IPR013087">
    <property type="entry name" value="Znf_C2H2_type"/>
</dbReference>
<keyword evidence="3" id="KW-0677">Repeat</keyword>
<gene>
    <name evidence="10" type="ORF">LCOR_00424.1</name>
</gene>
<keyword evidence="6" id="KW-0539">Nucleus</keyword>
<feature type="domain" description="C2H2-type" evidence="9">
    <location>
        <begin position="308"/>
        <end position="335"/>
    </location>
</feature>
<evidence type="ECO:0000256" key="2">
    <source>
        <dbReference type="ARBA" id="ARBA00022723"/>
    </source>
</evidence>
<dbReference type="FunFam" id="3.30.160.60:FF:000100">
    <property type="entry name" value="Zinc finger 45-like"/>
    <property type="match status" value="1"/>
</dbReference>
<evidence type="ECO:0000256" key="4">
    <source>
        <dbReference type="ARBA" id="ARBA00022771"/>
    </source>
</evidence>
<name>A0A068RFB2_9FUNG</name>
<dbReference type="Pfam" id="PF00096">
    <property type="entry name" value="zf-C2H2"/>
    <property type="match status" value="3"/>
</dbReference>